<accession>A0A5C6M7J5</accession>
<gene>
    <name evidence="1" type="ORF">E3A20_18480</name>
</gene>
<evidence type="ECO:0000313" key="1">
    <source>
        <dbReference type="EMBL" id="TWW09021.1"/>
    </source>
</evidence>
<dbReference type="PANTHER" id="PTHR30292">
    <property type="entry name" value="UNCHARACTERIZED PROTEIN YBGL-RELATED"/>
    <property type="match status" value="1"/>
</dbReference>
<dbReference type="Gene3D" id="3.20.20.370">
    <property type="entry name" value="Glycoside hydrolase/deacetylase"/>
    <property type="match status" value="1"/>
</dbReference>
<name>A0A5C6M7J5_9PLAN</name>
<dbReference type="SUPFAM" id="SSF88713">
    <property type="entry name" value="Glycoside hydrolase/deacetylase"/>
    <property type="match status" value="1"/>
</dbReference>
<dbReference type="InterPro" id="IPR011330">
    <property type="entry name" value="Glyco_hydro/deAcase_b/a-brl"/>
</dbReference>
<dbReference type="EMBL" id="SRHE01000415">
    <property type="protein sequence ID" value="TWW09021.1"/>
    <property type="molecule type" value="Genomic_DNA"/>
</dbReference>
<dbReference type="Pfam" id="PF03746">
    <property type="entry name" value="LamB_YcsF"/>
    <property type="match status" value="1"/>
</dbReference>
<sequence length="70" mass="7578">MLSGIDLNCDLGEQEGSEGELLDLRLLPLVTCVNAACGGHAGNLQRLQVIARQCRQQNITFGAHPSYPDR</sequence>
<dbReference type="Proteomes" id="UP000321083">
    <property type="component" value="Unassembled WGS sequence"/>
</dbReference>
<proteinExistence type="predicted"/>
<comment type="caution">
    <text evidence="1">The sequence shown here is derived from an EMBL/GenBank/DDBJ whole genome shotgun (WGS) entry which is preliminary data.</text>
</comment>
<evidence type="ECO:0000313" key="2">
    <source>
        <dbReference type="Proteomes" id="UP000321083"/>
    </source>
</evidence>
<organism evidence="1 2">
    <name type="scientific">Planctomyces bekefii</name>
    <dbReference type="NCBI Taxonomy" id="1653850"/>
    <lineage>
        <taxon>Bacteria</taxon>
        <taxon>Pseudomonadati</taxon>
        <taxon>Planctomycetota</taxon>
        <taxon>Planctomycetia</taxon>
        <taxon>Planctomycetales</taxon>
        <taxon>Planctomycetaceae</taxon>
        <taxon>Planctomyces</taxon>
    </lineage>
</organism>
<dbReference type="AlphaFoldDB" id="A0A5C6M7J5"/>
<protein>
    <recommendedName>
        <fullName evidence="3">LamB/YcsF family protein</fullName>
    </recommendedName>
</protein>
<reference evidence="1 2" key="2">
    <citation type="submission" date="2019-08" db="EMBL/GenBank/DDBJ databases">
        <authorList>
            <person name="Henke P."/>
        </authorList>
    </citation>
    <scope>NUCLEOTIDE SEQUENCE [LARGE SCALE GENOMIC DNA]</scope>
    <source>
        <strain evidence="1">Phe10_nw2017</strain>
    </source>
</reference>
<dbReference type="InterPro" id="IPR005501">
    <property type="entry name" value="LamB/YcsF/PxpA-like"/>
</dbReference>
<feature type="non-terminal residue" evidence="1">
    <location>
        <position position="70"/>
    </location>
</feature>
<keyword evidence="2" id="KW-1185">Reference proteome</keyword>
<evidence type="ECO:0008006" key="3">
    <source>
        <dbReference type="Google" id="ProtNLM"/>
    </source>
</evidence>
<dbReference type="PANTHER" id="PTHR30292:SF0">
    <property type="entry name" value="5-OXOPROLINASE SUBUNIT A"/>
    <property type="match status" value="1"/>
</dbReference>
<dbReference type="GO" id="GO:0005975">
    <property type="term" value="P:carbohydrate metabolic process"/>
    <property type="evidence" value="ECO:0007669"/>
    <property type="project" value="InterPro"/>
</dbReference>
<reference evidence="1 2" key="1">
    <citation type="submission" date="2019-08" db="EMBL/GenBank/DDBJ databases">
        <title>100 year-old enigma solved: identification of Planctomyces bekefii, the type genus and species of the phylum Planctomycetes.</title>
        <authorList>
            <person name="Svetlana D.N."/>
            <person name="Overmann J."/>
        </authorList>
    </citation>
    <scope>NUCLEOTIDE SEQUENCE [LARGE SCALE GENOMIC DNA]</scope>
    <source>
        <strain evidence="1">Phe10_nw2017</strain>
    </source>
</reference>